<dbReference type="AlphaFoldDB" id="A0A348AKF6"/>
<gene>
    <name evidence="2" type="ORF">MAMMFC1_02238</name>
</gene>
<dbReference type="Proteomes" id="UP000276437">
    <property type="component" value="Chromosome"/>
</dbReference>
<accession>A0A348AKF6</accession>
<dbReference type="RefSeq" id="WP_324332330.1">
    <property type="nucleotide sequence ID" value="NZ_DAINIT010000010.1"/>
</dbReference>
<name>A0A348AKF6_9FIRM</name>
<evidence type="ECO:0000313" key="2">
    <source>
        <dbReference type="EMBL" id="BBB91554.1"/>
    </source>
</evidence>
<evidence type="ECO:0000313" key="3">
    <source>
        <dbReference type="Proteomes" id="UP000276437"/>
    </source>
</evidence>
<evidence type="ECO:0000256" key="1">
    <source>
        <dbReference type="SAM" id="SignalP"/>
    </source>
</evidence>
<organism evidence="2 3">
    <name type="scientific">Methylomusa anaerophila</name>
    <dbReference type="NCBI Taxonomy" id="1930071"/>
    <lineage>
        <taxon>Bacteria</taxon>
        <taxon>Bacillati</taxon>
        <taxon>Bacillota</taxon>
        <taxon>Negativicutes</taxon>
        <taxon>Selenomonadales</taxon>
        <taxon>Sporomusaceae</taxon>
        <taxon>Methylomusa</taxon>
    </lineage>
</organism>
<sequence>MKIIKIMKVIWILAVASFFMSVPASHAYAAQSTQDEVAAITVSITAVKPPPVRIVKRMSASVATVGEQMFLGRSVTDLETNSQSYSQLIKEIFDRVLVGYSVERVSISPGPTTHIAVNVTPWGDVVQDVALEIDFGRLSPELTDIIKQDMGSIEEKINDVLIGLPVDAVDWAGGVSKSVIREILADQLPEFKANLDIIAGQRTVVKLSLIPAGATVQAVNVSFRSHTIPQLLLLEAKPVVEKEVAVMRGLPVAFLERHRDYFTNTISSYAERQPLVKRYGVTITPVINPGEDTQVILQAETTKYRISLEGNLDIGRLQDNTSAKLHAGVFLNKKDEAFLEVSFLPSSVTWEFEPGWGHRLSSQTTAGFRYNFAHGQAKVWMTQDIGRNWSLRLERTPESGANEFAVRYKLHELLSAEYVFTNQENWLRLVGNL</sequence>
<dbReference type="KEGG" id="mana:MAMMFC1_02238"/>
<keyword evidence="1" id="KW-0732">Signal</keyword>
<keyword evidence="3" id="KW-1185">Reference proteome</keyword>
<dbReference type="EMBL" id="AP018449">
    <property type="protein sequence ID" value="BBB91554.1"/>
    <property type="molecule type" value="Genomic_DNA"/>
</dbReference>
<feature type="signal peptide" evidence="1">
    <location>
        <begin position="1"/>
        <end position="29"/>
    </location>
</feature>
<proteinExistence type="predicted"/>
<protein>
    <submittedName>
        <fullName evidence="2">Uncharacterized protein</fullName>
    </submittedName>
</protein>
<feature type="chain" id="PRO_5016668009" evidence="1">
    <location>
        <begin position="30"/>
        <end position="433"/>
    </location>
</feature>
<reference evidence="2 3" key="1">
    <citation type="journal article" date="2018" name="Int. J. Syst. Evol. Microbiol.">
        <title>Methylomusa anaerophila gen. nov., sp. nov., an anaerobic methanol-utilizing bacterium isolated from a microbial fuel cell.</title>
        <authorList>
            <person name="Amano N."/>
            <person name="Yamamuro A."/>
            <person name="Miyahara M."/>
            <person name="Kouzuma A."/>
            <person name="Abe T."/>
            <person name="Watanabe K."/>
        </authorList>
    </citation>
    <scope>NUCLEOTIDE SEQUENCE [LARGE SCALE GENOMIC DNA]</scope>
    <source>
        <strain evidence="2 3">MMFC1</strain>
    </source>
</reference>